<dbReference type="EMBL" id="JBBKAI010000002">
    <property type="protein sequence ID" value="MEJ8661640.1"/>
    <property type="molecule type" value="Genomic_DNA"/>
</dbReference>
<gene>
    <name evidence="1" type="ORF">WKI58_34900</name>
</gene>
<dbReference type="Proteomes" id="UP001375539">
    <property type="component" value="Unassembled WGS sequence"/>
</dbReference>
<evidence type="ECO:0000313" key="2">
    <source>
        <dbReference type="Proteomes" id="UP001375539"/>
    </source>
</evidence>
<comment type="caution">
    <text evidence="1">The sequence shown here is derived from an EMBL/GenBank/DDBJ whole genome shotgun (WGS) entry which is preliminary data.</text>
</comment>
<keyword evidence="2" id="KW-1185">Reference proteome</keyword>
<organism evidence="1 2">
    <name type="scientific">Streptomyces pratisoli</name>
    <dbReference type="NCBI Taxonomy" id="3139917"/>
    <lineage>
        <taxon>Bacteria</taxon>
        <taxon>Bacillati</taxon>
        <taxon>Actinomycetota</taxon>
        <taxon>Actinomycetes</taxon>
        <taxon>Kitasatosporales</taxon>
        <taxon>Streptomycetaceae</taxon>
        <taxon>Streptomyces</taxon>
    </lineage>
</organism>
<protein>
    <submittedName>
        <fullName evidence="1">STAS domain-containing protein</fullName>
    </submittedName>
</protein>
<evidence type="ECO:0000313" key="1">
    <source>
        <dbReference type="EMBL" id="MEJ8661640.1"/>
    </source>
</evidence>
<proteinExistence type="predicted"/>
<name>A0ACC6QTQ8_9ACTN</name>
<accession>A0ACC6QTQ8</accession>
<sequence length="118" mass="12591">MDARSEDQSPLNGEGPVGIQYAAGDAWVITARGDLDLSILPPLADALTAASASHPTVVLDVSGVTFGDSAFLNLLLRVHRITQLRIAMPQPQLRRLFEITGADQVLDVRLSLDIETGS</sequence>
<reference evidence="1" key="1">
    <citation type="submission" date="2024-03" db="EMBL/GenBank/DDBJ databases">
        <title>Novel Streptomyces species of biotechnological and ecological value are a feature of Machair soil.</title>
        <authorList>
            <person name="Prole J.R."/>
            <person name="Goodfellow M."/>
            <person name="Allenby N."/>
            <person name="Ward A.C."/>
        </authorList>
    </citation>
    <scope>NUCLEOTIDE SEQUENCE</scope>
    <source>
        <strain evidence="1">MS1.AVA.4</strain>
    </source>
</reference>